<dbReference type="PANTHER" id="PTHR43441">
    <property type="entry name" value="RIBOSOMAL-PROTEIN-SERINE ACETYLTRANSFERASE"/>
    <property type="match status" value="1"/>
</dbReference>
<evidence type="ECO:0000259" key="1">
    <source>
        <dbReference type="PROSITE" id="PS51186"/>
    </source>
</evidence>
<dbReference type="GO" id="GO:1990189">
    <property type="term" value="F:protein N-terminal-serine acetyltransferase activity"/>
    <property type="evidence" value="ECO:0007669"/>
    <property type="project" value="TreeGrafter"/>
</dbReference>
<dbReference type="FunFam" id="3.40.630.30:FF:000047">
    <property type="entry name" value="Acetyltransferase, GNAT family"/>
    <property type="match status" value="1"/>
</dbReference>
<name>A0A1X7QZ60_9SACH</name>
<dbReference type="Gene3D" id="3.40.630.30">
    <property type="match status" value="1"/>
</dbReference>
<proteinExistence type="predicted"/>
<dbReference type="AlphaFoldDB" id="A0A1X7QZ60"/>
<dbReference type="Pfam" id="PF13302">
    <property type="entry name" value="Acetyltransf_3"/>
    <property type="match status" value="1"/>
</dbReference>
<dbReference type="OrthoDB" id="41238at2759"/>
<dbReference type="Proteomes" id="UP000196158">
    <property type="component" value="Unassembled WGS sequence"/>
</dbReference>
<evidence type="ECO:0000313" key="3">
    <source>
        <dbReference type="Proteomes" id="UP000196158"/>
    </source>
</evidence>
<feature type="domain" description="N-acetyltransferase" evidence="1">
    <location>
        <begin position="33"/>
        <end position="191"/>
    </location>
</feature>
<gene>
    <name evidence="2" type="ORF">KASA_0Q12496G</name>
</gene>
<dbReference type="InterPro" id="IPR051908">
    <property type="entry name" value="Ribosomal_N-acetyltransferase"/>
</dbReference>
<reference evidence="2 3" key="1">
    <citation type="submission" date="2017-04" db="EMBL/GenBank/DDBJ databases">
        <authorList>
            <person name="Afonso C.L."/>
            <person name="Miller P.J."/>
            <person name="Scott M.A."/>
            <person name="Spackman E."/>
            <person name="Goraichik I."/>
            <person name="Dimitrov K.M."/>
            <person name="Suarez D.L."/>
            <person name="Swayne D.E."/>
        </authorList>
    </citation>
    <scope>NUCLEOTIDE SEQUENCE [LARGE SCALE GENOMIC DNA]</scope>
</reference>
<dbReference type="SUPFAM" id="SSF55729">
    <property type="entry name" value="Acyl-CoA N-acyltransferases (Nat)"/>
    <property type="match status" value="1"/>
</dbReference>
<dbReference type="InterPro" id="IPR000182">
    <property type="entry name" value="GNAT_dom"/>
</dbReference>
<protein>
    <recommendedName>
        <fullName evidence="1">N-acetyltransferase domain-containing protein</fullName>
    </recommendedName>
</protein>
<sequence length="237" mass="27643">MAINAFNQEIDEEVPNWTPRALPERVTLIGKSCILEPLDLEKHSEDLLDAFNLMEDDRTWTYQPFGPFTDLQDYKNAWSTLQEGTQDIHFAIIDIKTKKPVGQLAIKHPDHINGIAEAGYVTFSPLLQRTKMSTEAHYLLACYVFDTLKYRRYQWQCFVHNTPSRIAAERLGFQFEGTLRQTAVIKGRNKSAHWFSILDSEWDICREAFEKWLDDSNFDEDGKQKLRLQDIRKSLLV</sequence>
<dbReference type="GO" id="GO:0008999">
    <property type="term" value="F:protein-N-terminal-alanine acetyltransferase activity"/>
    <property type="evidence" value="ECO:0007669"/>
    <property type="project" value="TreeGrafter"/>
</dbReference>
<dbReference type="InterPro" id="IPR016181">
    <property type="entry name" value="Acyl_CoA_acyltransferase"/>
</dbReference>
<accession>A0A1X7QZ60</accession>
<organism evidence="2 3">
    <name type="scientific">Maudiozyma saulgeensis</name>
    <dbReference type="NCBI Taxonomy" id="1789683"/>
    <lineage>
        <taxon>Eukaryota</taxon>
        <taxon>Fungi</taxon>
        <taxon>Dikarya</taxon>
        <taxon>Ascomycota</taxon>
        <taxon>Saccharomycotina</taxon>
        <taxon>Saccharomycetes</taxon>
        <taxon>Saccharomycetales</taxon>
        <taxon>Saccharomycetaceae</taxon>
        <taxon>Maudiozyma</taxon>
    </lineage>
</organism>
<dbReference type="EMBL" id="FXLY01000002">
    <property type="protein sequence ID" value="SMN18717.1"/>
    <property type="molecule type" value="Genomic_DNA"/>
</dbReference>
<evidence type="ECO:0000313" key="2">
    <source>
        <dbReference type="EMBL" id="SMN18717.1"/>
    </source>
</evidence>
<dbReference type="PANTHER" id="PTHR43441:SF2">
    <property type="entry name" value="FAMILY ACETYLTRANSFERASE, PUTATIVE (AFU_ORTHOLOGUE AFUA_7G00850)-RELATED"/>
    <property type="match status" value="1"/>
</dbReference>
<keyword evidence="3" id="KW-1185">Reference proteome</keyword>
<dbReference type="PROSITE" id="PS51186">
    <property type="entry name" value="GNAT"/>
    <property type="match status" value="1"/>
</dbReference>